<dbReference type="eggNOG" id="arCOG00135">
    <property type="taxonomic scope" value="Archaea"/>
</dbReference>
<dbReference type="InterPro" id="IPR020846">
    <property type="entry name" value="MFS_dom"/>
</dbReference>
<evidence type="ECO:0000256" key="3">
    <source>
        <dbReference type="ARBA" id="ARBA00022475"/>
    </source>
</evidence>
<dbReference type="InterPro" id="IPR022324">
    <property type="entry name" value="Bacilysin_exporter_BacE_put"/>
</dbReference>
<comment type="subcellular location">
    <subcellularLocation>
        <location evidence="1">Cell membrane</location>
        <topology evidence="1">Multi-pass membrane protein</topology>
    </subcellularLocation>
</comment>
<evidence type="ECO:0000256" key="7">
    <source>
        <dbReference type="SAM" id="Phobius"/>
    </source>
</evidence>
<feature type="transmembrane region" description="Helical" evidence="7">
    <location>
        <begin position="279"/>
        <end position="298"/>
    </location>
</feature>
<dbReference type="HOGENOM" id="CLU_034180_16_3_2"/>
<dbReference type="PANTHER" id="PTHR43266:SF9">
    <property type="entry name" value="PERMEASE, MAJOR FACILITATOR SUPERFAMILY-RELATED"/>
    <property type="match status" value="1"/>
</dbReference>
<dbReference type="GO" id="GO:0022857">
    <property type="term" value="F:transmembrane transporter activity"/>
    <property type="evidence" value="ECO:0007669"/>
    <property type="project" value="InterPro"/>
</dbReference>
<feature type="transmembrane region" description="Helical" evidence="7">
    <location>
        <begin position="136"/>
        <end position="156"/>
    </location>
</feature>
<feature type="transmembrane region" description="Helical" evidence="7">
    <location>
        <begin position="44"/>
        <end position="64"/>
    </location>
</feature>
<dbReference type="Gene3D" id="1.20.1250.20">
    <property type="entry name" value="MFS general substrate transporter like domains"/>
    <property type="match status" value="1"/>
</dbReference>
<keyword evidence="2" id="KW-0813">Transport</keyword>
<feature type="transmembrane region" description="Helical" evidence="7">
    <location>
        <begin position="7"/>
        <end position="24"/>
    </location>
</feature>
<accession>W8P068</accession>
<dbReference type="NCBIfam" id="TIGR00900">
    <property type="entry name" value="2A0121"/>
    <property type="match status" value="1"/>
</dbReference>
<keyword evidence="10" id="KW-1185">Reference proteome</keyword>
<protein>
    <submittedName>
        <fullName evidence="9">Permeases of the major facilitator superfamily</fullName>
    </submittedName>
</protein>
<dbReference type="PRINTS" id="PR01988">
    <property type="entry name" value="EXPORTERBACE"/>
</dbReference>
<dbReference type="InterPro" id="IPR004751">
    <property type="entry name" value="Drug_antiport"/>
</dbReference>
<feature type="domain" description="Major facilitator superfamily (MFS) profile" evidence="8">
    <location>
        <begin position="217"/>
        <end position="418"/>
    </location>
</feature>
<dbReference type="KEGG" id="tnu:BD01_0496"/>
<feature type="transmembrane region" description="Helical" evidence="7">
    <location>
        <begin position="99"/>
        <end position="124"/>
    </location>
</feature>
<feature type="transmembrane region" description="Helical" evidence="7">
    <location>
        <begin position="250"/>
        <end position="272"/>
    </location>
</feature>
<keyword evidence="6 7" id="KW-0472">Membrane</keyword>
<dbReference type="InterPro" id="IPR011701">
    <property type="entry name" value="MFS"/>
</dbReference>
<dbReference type="InterPro" id="IPR036259">
    <property type="entry name" value="MFS_trans_sf"/>
</dbReference>
<dbReference type="PANTHER" id="PTHR43266">
    <property type="entry name" value="MACROLIDE-EFFLUX PROTEIN"/>
    <property type="match status" value="1"/>
</dbReference>
<reference evidence="9 10" key="1">
    <citation type="submission" date="2014-02" db="EMBL/GenBank/DDBJ databases">
        <title>Genome Sequence of an Hyperthermophilic Archaeon, Thermococcus nautili 30-1, producing viral vesicles.</title>
        <authorList>
            <person name="Oberto J."/>
            <person name="Gaudin M."/>
            <person name="Cossu M."/>
            <person name="Gorlas A."/>
            <person name="Slesarev A."/>
            <person name="Marguet E."/>
            <person name="Forterre P."/>
        </authorList>
    </citation>
    <scope>NUCLEOTIDE SEQUENCE [LARGE SCALE GENOMIC DNA]</scope>
    <source>
        <strain evidence="9 10">30-1</strain>
    </source>
</reference>
<dbReference type="SUPFAM" id="SSF103473">
    <property type="entry name" value="MFS general substrate transporter"/>
    <property type="match status" value="1"/>
</dbReference>
<feature type="transmembrane region" description="Helical" evidence="7">
    <location>
        <begin position="347"/>
        <end position="367"/>
    </location>
</feature>
<dbReference type="AlphaFoldDB" id="W8P068"/>
<feature type="transmembrane region" description="Helical" evidence="7">
    <location>
        <begin position="373"/>
        <end position="395"/>
    </location>
</feature>
<evidence type="ECO:0000256" key="2">
    <source>
        <dbReference type="ARBA" id="ARBA00022448"/>
    </source>
</evidence>
<dbReference type="GO" id="GO:0005886">
    <property type="term" value="C:plasma membrane"/>
    <property type="evidence" value="ECO:0007669"/>
    <property type="project" value="UniProtKB-SubCell"/>
</dbReference>
<evidence type="ECO:0000313" key="10">
    <source>
        <dbReference type="Proteomes" id="UP000019434"/>
    </source>
</evidence>
<evidence type="ECO:0000259" key="8">
    <source>
        <dbReference type="PROSITE" id="PS50850"/>
    </source>
</evidence>
<evidence type="ECO:0000256" key="4">
    <source>
        <dbReference type="ARBA" id="ARBA00022692"/>
    </source>
</evidence>
<feature type="transmembrane region" description="Helical" evidence="7">
    <location>
        <begin position="310"/>
        <end position="327"/>
    </location>
</feature>
<sequence>MSLGRNFWLFAIGRFISQLGWAVQDVALPLYVLDKTHSGSMMTLFILAEIIPSIIVMPFAGVVGDRYNRKWLMVGFDLLRGVLLFGVIAFNFLGIYQLLAVQIVMAILGSFFSAGTGAMFPDLVDKELLEKANSTVASLTIIARLLGPALGGLIYGIGGIKLAMLINAVSFFGSGLFEMLIRYEWKAKPIEGLGQVLSDIKEGVRFIFRHSYLKTLMTFAIFMGIFGAPFGAVLLPYAMREVLKFTSVQFGLMESFFMGGALLGNILIAVKFGKNAGRFLFRAMFINGFVMVVFIWLISPASGLGRNEAFALLMAVSIIMGVAEAFIDIPIQSKIQRAVPSEVRGRVFSALGILTRIATPLGLVLVGPLLNIYPAWLVAFGMWFGMAVVVVYYWVKYRDVLLKDVDGPPAAEVENPRP</sequence>
<keyword evidence="5 7" id="KW-1133">Transmembrane helix</keyword>
<dbReference type="Proteomes" id="UP000019434">
    <property type="component" value="Chromosome"/>
</dbReference>
<proteinExistence type="predicted"/>
<dbReference type="OrthoDB" id="117970at2157"/>
<dbReference type="PROSITE" id="PS50850">
    <property type="entry name" value="MFS"/>
    <property type="match status" value="1"/>
</dbReference>
<feature type="transmembrane region" description="Helical" evidence="7">
    <location>
        <begin position="215"/>
        <end position="238"/>
    </location>
</feature>
<dbReference type="STRING" id="195522.BD01_0496"/>
<dbReference type="CDD" id="cd06173">
    <property type="entry name" value="MFS_MefA_like"/>
    <property type="match status" value="1"/>
</dbReference>
<keyword evidence="4 7" id="KW-0812">Transmembrane</keyword>
<organism evidence="9 10">
    <name type="scientific">Thermococcus nautili</name>
    <dbReference type="NCBI Taxonomy" id="195522"/>
    <lineage>
        <taxon>Archaea</taxon>
        <taxon>Methanobacteriati</taxon>
        <taxon>Methanobacteriota</taxon>
        <taxon>Thermococci</taxon>
        <taxon>Thermococcales</taxon>
        <taxon>Thermococcaceae</taxon>
        <taxon>Thermococcus</taxon>
    </lineage>
</organism>
<gene>
    <name evidence="9" type="ORF">BD01_0496</name>
</gene>
<name>W8P068_9EURY</name>
<feature type="transmembrane region" description="Helical" evidence="7">
    <location>
        <begin position="71"/>
        <end position="93"/>
    </location>
</feature>
<dbReference type="GeneID" id="24957306"/>
<evidence type="ECO:0000256" key="1">
    <source>
        <dbReference type="ARBA" id="ARBA00004651"/>
    </source>
</evidence>
<dbReference type="RefSeq" id="WP_042689566.1">
    <property type="nucleotide sequence ID" value="NZ_CP007264.1"/>
</dbReference>
<keyword evidence="3" id="KW-1003">Cell membrane</keyword>
<dbReference type="Pfam" id="PF07690">
    <property type="entry name" value="MFS_1"/>
    <property type="match status" value="1"/>
</dbReference>
<evidence type="ECO:0000256" key="5">
    <source>
        <dbReference type="ARBA" id="ARBA00022989"/>
    </source>
</evidence>
<evidence type="ECO:0000313" key="9">
    <source>
        <dbReference type="EMBL" id="AHL22121.1"/>
    </source>
</evidence>
<evidence type="ECO:0000256" key="6">
    <source>
        <dbReference type="ARBA" id="ARBA00023136"/>
    </source>
</evidence>
<dbReference type="EMBL" id="CP007264">
    <property type="protein sequence ID" value="AHL22121.1"/>
    <property type="molecule type" value="Genomic_DNA"/>
</dbReference>